<dbReference type="AlphaFoldDB" id="A0AAJ0GL56"/>
<dbReference type="GeneID" id="87882492"/>
<comment type="caution">
    <text evidence="2">The sequence shown here is derived from an EMBL/GenBank/DDBJ whole genome shotgun (WGS) entry which is preliminary data.</text>
</comment>
<reference evidence="2" key="1">
    <citation type="journal article" date="2023" name="Mol. Phylogenet. Evol.">
        <title>Genome-scale phylogeny and comparative genomics of the fungal order Sordariales.</title>
        <authorList>
            <person name="Hensen N."/>
            <person name="Bonometti L."/>
            <person name="Westerberg I."/>
            <person name="Brannstrom I.O."/>
            <person name="Guillou S."/>
            <person name="Cros-Aarteil S."/>
            <person name="Calhoun S."/>
            <person name="Haridas S."/>
            <person name="Kuo A."/>
            <person name="Mondo S."/>
            <person name="Pangilinan J."/>
            <person name="Riley R."/>
            <person name="LaButti K."/>
            <person name="Andreopoulos B."/>
            <person name="Lipzen A."/>
            <person name="Chen C."/>
            <person name="Yan M."/>
            <person name="Daum C."/>
            <person name="Ng V."/>
            <person name="Clum A."/>
            <person name="Steindorff A."/>
            <person name="Ohm R.A."/>
            <person name="Martin F."/>
            <person name="Silar P."/>
            <person name="Natvig D.O."/>
            <person name="Lalanne C."/>
            <person name="Gautier V."/>
            <person name="Ament-Velasquez S.L."/>
            <person name="Kruys A."/>
            <person name="Hutchinson M.I."/>
            <person name="Powell A.J."/>
            <person name="Barry K."/>
            <person name="Miller A.N."/>
            <person name="Grigoriev I.V."/>
            <person name="Debuchy R."/>
            <person name="Gladieux P."/>
            <person name="Hiltunen Thoren M."/>
            <person name="Johannesson H."/>
        </authorList>
    </citation>
    <scope>NUCLEOTIDE SEQUENCE</scope>
    <source>
        <strain evidence="2">CBS 333.67</strain>
    </source>
</reference>
<evidence type="ECO:0000313" key="2">
    <source>
        <dbReference type="EMBL" id="KAK3301958.1"/>
    </source>
</evidence>
<gene>
    <name evidence="2" type="ORF">B0T15DRAFT_287670</name>
</gene>
<evidence type="ECO:0000256" key="1">
    <source>
        <dbReference type="SAM" id="SignalP"/>
    </source>
</evidence>
<feature type="chain" id="PRO_5042609283" description="Secreted protein" evidence="1">
    <location>
        <begin position="18"/>
        <end position="72"/>
    </location>
</feature>
<dbReference type="Proteomes" id="UP001273166">
    <property type="component" value="Unassembled WGS sequence"/>
</dbReference>
<keyword evidence="1" id="KW-0732">Signal</keyword>
<evidence type="ECO:0000313" key="3">
    <source>
        <dbReference type="Proteomes" id="UP001273166"/>
    </source>
</evidence>
<protein>
    <recommendedName>
        <fullName evidence="4">Secreted protein</fullName>
    </recommendedName>
</protein>
<accession>A0AAJ0GL56</accession>
<feature type="signal peptide" evidence="1">
    <location>
        <begin position="1"/>
        <end position="17"/>
    </location>
</feature>
<name>A0AAJ0GL56_9PEZI</name>
<sequence>MLFVMYISGLYPAVCMCAQSLGSPSVSLWTLFTLYPPSRMYVLSARLIASPTLISKPRSRLISQYSCVTDAQ</sequence>
<proteinExistence type="predicted"/>
<evidence type="ECO:0008006" key="4">
    <source>
        <dbReference type="Google" id="ProtNLM"/>
    </source>
</evidence>
<reference evidence="2" key="2">
    <citation type="submission" date="2023-06" db="EMBL/GenBank/DDBJ databases">
        <authorList>
            <consortium name="Lawrence Berkeley National Laboratory"/>
            <person name="Mondo S.J."/>
            <person name="Hensen N."/>
            <person name="Bonometti L."/>
            <person name="Westerberg I."/>
            <person name="Brannstrom I.O."/>
            <person name="Guillou S."/>
            <person name="Cros-Aarteil S."/>
            <person name="Calhoun S."/>
            <person name="Haridas S."/>
            <person name="Kuo A."/>
            <person name="Pangilinan J."/>
            <person name="Riley R."/>
            <person name="Labutti K."/>
            <person name="Andreopoulos B."/>
            <person name="Lipzen A."/>
            <person name="Chen C."/>
            <person name="Yanf M."/>
            <person name="Daum C."/>
            <person name="Ng V."/>
            <person name="Clum A."/>
            <person name="Steindorff A."/>
            <person name="Ohm R."/>
            <person name="Martin F."/>
            <person name="Silar P."/>
            <person name="Natvig D."/>
            <person name="Lalanne C."/>
            <person name="Gautier V."/>
            <person name="Ament-Velasquez S.L."/>
            <person name="Kruys A."/>
            <person name="Hutchinson M.I."/>
            <person name="Powell A.J."/>
            <person name="Barry K."/>
            <person name="Miller A.N."/>
            <person name="Grigoriev I.V."/>
            <person name="Debuchy R."/>
            <person name="Gladieux P."/>
            <person name="Thoren M.H."/>
            <person name="Johannesson H."/>
        </authorList>
    </citation>
    <scope>NUCLEOTIDE SEQUENCE</scope>
    <source>
        <strain evidence="2">CBS 333.67</strain>
    </source>
</reference>
<dbReference type="EMBL" id="JAUDZG010000007">
    <property type="protein sequence ID" value="KAK3301958.1"/>
    <property type="molecule type" value="Genomic_DNA"/>
</dbReference>
<dbReference type="RefSeq" id="XP_062717738.1">
    <property type="nucleotide sequence ID" value="XM_062863663.1"/>
</dbReference>
<keyword evidence="3" id="KW-1185">Reference proteome</keyword>
<organism evidence="2 3">
    <name type="scientific">Chaetomium strumarium</name>
    <dbReference type="NCBI Taxonomy" id="1170767"/>
    <lineage>
        <taxon>Eukaryota</taxon>
        <taxon>Fungi</taxon>
        <taxon>Dikarya</taxon>
        <taxon>Ascomycota</taxon>
        <taxon>Pezizomycotina</taxon>
        <taxon>Sordariomycetes</taxon>
        <taxon>Sordariomycetidae</taxon>
        <taxon>Sordariales</taxon>
        <taxon>Chaetomiaceae</taxon>
        <taxon>Chaetomium</taxon>
    </lineage>
</organism>